<sequence>LGTLGDAYLNQISQRCTSWQCQIWGAGGRLRLMLSAE</sequence>
<dbReference type="AlphaFoldDB" id="A0ABD5DX28"/>
<dbReference type="EMBL" id="VMAF01001075">
    <property type="protein sequence ID" value="MDR8434126.1"/>
    <property type="molecule type" value="Genomic_DNA"/>
</dbReference>
<proteinExistence type="predicted"/>
<comment type="caution">
    <text evidence="1">The sequence shown here is derived from an EMBL/GenBank/DDBJ whole genome shotgun (WGS) entry which is preliminary data.</text>
</comment>
<protein>
    <submittedName>
        <fullName evidence="1">Two-component system response regulator RssB</fullName>
    </submittedName>
</protein>
<gene>
    <name evidence="1" type="ORF">FPK63_24130</name>
</gene>
<reference evidence="1" key="1">
    <citation type="submission" date="2019-07" db="EMBL/GenBank/DDBJ databases">
        <title>Biological characteristics of mucoid Acinetobacter baumannii from a general hospital in China.</title>
        <authorList>
            <person name="Hua X."/>
            <person name="Yu Y."/>
        </authorList>
    </citation>
    <scope>NUCLEOTIDE SEQUENCE</scope>
    <source>
        <strain evidence="1">N8</strain>
    </source>
</reference>
<accession>A0ABD5DX28</accession>
<name>A0ABD5DX28_ACIBA</name>
<feature type="non-terminal residue" evidence="1">
    <location>
        <position position="1"/>
    </location>
</feature>
<evidence type="ECO:0000313" key="1">
    <source>
        <dbReference type="EMBL" id="MDR8434126.1"/>
    </source>
</evidence>
<organism evidence="1">
    <name type="scientific">Acinetobacter baumannii</name>
    <dbReference type="NCBI Taxonomy" id="470"/>
    <lineage>
        <taxon>Bacteria</taxon>
        <taxon>Pseudomonadati</taxon>
        <taxon>Pseudomonadota</taxon>
        <taxon>Gammaproteobacteria</taxon>
        <taxon>Moraxellales</taxon>
        <taxon>Moraxellaceae</taxon>
        <taxon>Acinetobacter</taxon>
        <taxon>Acinetobacter calcoaceticus/baumannii complex</taxon>
    </lineage>
</organism>